<evidence type="ECO:0000256" key="1">
    <source>
        <dbReference type="SAM" id="MobiDB-lite"/>
    </source>
</evidence>
<keyword evidence="2" id="KW-0472">Membrane</keyword>
<sequence length="268" mass="28628">MAGPSTSVAGLATESSSAPSSLRASSLTRATAPRTSTATTPSPMPCSIASCVSNREAISSGSNRWIRRHTMRDMTIAPAVPTRAAPTSQITSSGSTLYRSARRASSRMPTEAMPKIIASLYVGNLMLLILNLPLVGIWVKILQIPRPYLHAGILVFAGLGAFSLNFTQVDVVILLVDGVPGFFMRRYGYPIAPMMVGLILGPILENQLRHTLAISQGDPPALIASPIAATIYVSLIVIFALSYWMKCRQRTSVSEAVAVDEVAEPMAR</sequence>
<feature type="transmembrane region" description="Helical" evidence="2">
    <location>
        <begin position="224"/>
        <end position="244"/>
    </location>
</feature>
<evidence type="ECO:0000256" key="2">
    <source>
        <dbReference type="SAM" id="Phobius"/>
    </source>
</evidence>
<organism evidence="4 5">
    <name type="scientific">Cryobacterium flavum</name>
    <dbReference type="NCBI Taxonomy" id="1424659"/>
    <lineage>
        <taxon>Bacteria</taxon>
        <taxon>Bacillati</taxon>
        <taxon>Actinomycetota</taxon>
        <taxon>Actinomycetes</taxon>
        <taxon>Micrococcales</taxon>
        <taxon>Microbacteriaceae</taxon>
        <taxon>Cryobacterium</taxon>
    </lineage>
</organism>
<evidence type="ECO:0000313" key="4">
    <source>
        <dbReference type="EMBL" id="TFB74732.1"/>
    </source>
</evidence>
<gene>
    <name evidence="4" type="ORF">E3O21_15410</name>
</gene>
<dbReference type="PANTHER" id="PTHR35342">
    <property type="entry name" value="TRICARBOXYLIC TRANSPORT PROTEIN"/>
    <property type="match status" value="1"/>
</dbReference>
<keyword evidence="2" id="KW-0812">Transmembrane</keyword>
<keyword evidence="5" id="KW-1185">Reference proteome</keyword>
<dbReference type="Proteomes" id="UP000298252">
    <property type="component" value="Unassembled WGS sequence"/>
</dbReference>
<dbReference type="PANTHER" id="PTHR35342:SF5">
    <property type="entry name" value="TRICARBOXYLIC TRANSPORT PROTEIN"/>
    <property type="match status" value="1"/>
</dbReference>
<dbReference type="EMBL" id="SOFD01000035">
    <property type="protein sequence ID" value="TFB74732.1"/>
    <property type="molecule type" value="Genomic_DNA"/>
</dbReference>
<keyword evidence="2" id="KW-1133">Transmembrane helix</keyword>
<feature type="transmembrane region" description="Helical" evidence="2">
    <location>
        <begin position="187"/>
        <end position="204"/>
    </location>
</feature>
<protein>
    <recommendedName>
        <fullName evidence="3">DUF112 domain-containing protein</fullName>
    </recommendedName>
</protein>
<dbReference type="Pfam" id="PF01970">
    <property type="entry name" value="TctA"/>
    <property type="match status" value="1"/>
</dbReference>
<feature type="transmembrane region" description="Helical" evidence="2">
    <location>
        <begin position="116"/>
        <end position="139"/>
    </location>
</feature>
<evidence type="ECO:0000259" key="3">
    <source>
        <dbReference type="Pfam" id="PF01970"/>
    </source>
</evidence>
<feature type="region of interest" description="Disordered" evidence="1">
    <location>
        <begin position="1"/>
        <end position="45"/>
    </location>
</feature>
<proteinExistence type="predicted"/>
<feature type="transmembrane region" description="Helical" evidence="2">
    <location>
        <begin position="151"/>
        <end position="175"/>
    </location>
</feature>
<feature type="compositionally biased region" description="Low complexity" evidence="1">
    <location>
        <begin position="11"/>
        <end position="41"/>
    </location>
</feature>
<accession>A0ABY2I2P1</accession>
<reference evidence="4 5" key="1">
    <citation type="submission" date="2019-03" db="EMBL/GenBank/DDBJ databases">
        <title>Genomics of glacier-inhabiting Cryobacterium strains.</title>
        <authorList>
            <person name="Liu Q."/>
            <person name="Xin Y.-H."/>
        </authorList>
    </citation>
    <scope>NUCLEOTIDE SEQUENCE [LARGE SCALE GENOMIC DNA]</scope>
    <source>
        <strain evidence="4 5">Hh8</strain>
    </source>
</reference>
<evidence type="ECO:0000313" key="5">
    <source>
        <dbReference type="Proteomes" id="UP000298252"/>
    </source>
</evidence>
<feature type="domain" description="DUF112" evidence="3">
    <location>
        <begin position="111"/>
        <end position="195"/>
    </location>
</feature>
<dbReference type="InterPro" id="IPR002823">
    <property type="entry name" value="DUF112_TM"/>
</dbReference>
<comment type="caution">
    <text evidence="4">The sequence shown here is derived from an EMBL/GenBank/DDBJ whole genome shotgun (WGS) entry which is preliminary data.</text>
</comment>
<name>A0ABY2I2P1_9MICO</name>